<feature type="binding site" evidence="10">
    <location>
        <position position="249"/>
    </location>
    <ligand>
        <name>[2Fe-2S] cluster</name>
        <dbReference type="ChEBI" id="CHEBI:190135"/>
    </ligand>
</feature>
<dbReference type="PROSITE" id="PS51384">
    <property type="entry name" value="FAD_FR"/>
    <property type="match status" value="1"/>
</dbReference>
<dbReference type="GO" id="GO:0046872">
    <property type="term" value="F:metal ion binding"/>
    <property type="evidence" value="ECO:0007669"/>
    <property type="project" value="UniProtKB-KW"/>
</dbReference>
<dbReference type="Gene3D" id="2.40.30.10">
    <property type="entry name" value="Translation factors"/>
    <property type="match status" value="1"/>
</dbReference>
<sequence length="276" mass="30556">MNAPELPLPAKIVSVQDETPEIKTFAVKFLDKKVQEKFSFSPGKFMMLSVFGYGEMPISISSSPYKTGSISFTVANVGNASRALHSLKKGSEVGLRGPYGNGFPLQKFRNKNLAFIAGGCGFAPLRSSVYAFQAKKEQFKDAYIFFGCKSPKEMLFASDLKQWGKEKKMHTFVTVDSPTKDWKGHTGVVTKLFAKSGLPVEDTVCLLCGPPIMIHFALLELKKLGFKDEQFYASLERLMHCGLGFCAHCNIGDKYVCRDGPVFNGTELSKMPLEEK</sequence>
<keyword evidence="3 10" id="KW-0001">2Fe-2S</keyword>
<evidence type="ECO:0000256" key="3">
    <source>
        <dbReference type="ARBA" id="ARBA00022714"/>
    </source>
</evidence>
<dbReference type="GO" id="GO:0050660">
    <property type="term" value="F:flavin adenine dinucleotide binding"/>
    <property type="evidence" value="ECO:0007669"/>
    <property type="project" value="InterPro"/>
</dbReference>
<dbReference type="PANTHER" id="PTHR43513:SF1">
    <property type="entry name" value="ANAEROBIC SULFITE REDUCTASE SUBUNIT B"/>
    <property type="match status" value="1"/>
</dbReference>
<feature type="binding site" evidence="10">
    <location>
        <position position="257"/>
    </location>
    <ligand>
        <name>[2Fe-2S] cluster</name>
        <dbReference type="ChEBI" id="CHEBI:190135"/>
    </ligand>
</feature>
<dbReference type="Pfam" id="PF10418">
    <property type="entry name" value="DHODB_Fe-S_bind"/>
    <property type="match status" value="1"/>
</dbReference>
<evidence type="ECO:0000256" key="6">
    <source>
        <dbReference type="ARBA" id="ARBA00022982"/>
    </source>
</evidence>
<evidence type="ECO:0000256" key="4">
    <source>
        <dbReference type="ARBA" id="ARBA00022723"/>
    </source>
</evidence>
<evidence type="ECO:0000313" key="13">
    <source>
        <dbReference type="Proteomes" id="UP000809243"/>
    </source>
</evidence>
<proteinExistence type="predicted"/>
<evidence type="ECO:0000256" key="7">
    <source>
        <dbReference type="ARBA" id="ARBA00023004"/>
    </source>
</evidence>
<keyword evidence="2" id="KW-0285">Flavoprotein</keyword>
<evidence type="ECO:0000313" key="12">
    <source>
        <dbReference type="EMBL" id="MBN2067607.1"/>
    </source>
</evidence>
<dbReference type="SUPFAM" id="SSF52343">
    <property type="entry name" value="Ferredoxin reductase-like, C-terminal NADP-linked domain"/>
    <property type="match status" value="1"/>
</dbReference>
<dbReference type="Gene3D" id="2.10.240.10">
    <property type="entry name" value="Dihydroorotate dehydrogenase, electron transfer subunit"/>
    <property type="match status" value="1"/>
</dbReference>
<evidence type="ECO:0000256" key="8">
    <source>
        <dbReference type="ARBA" id="ARBA00023014"/>
    </source>
</evidence>
<dbReference type="InterPro" id="IPR050353">
    <property type="entry name" value="PyrK_electron_transfer"/>
</dbReference>
<dbReference type="InterPro" id="IPR001433">
    <property type="entry name" value="OxRdtase_FAD/NAD-bd"/>
</dbReference>
<reference evidence="12" key="1">
    <citation type="submission" date="2021-01" db="EMBL/GenBank/DDBJ databases">
        <title>Active Sulfur Cycling in an Early Earth Analoge.</title>
        <authorList>
            <person name="Hahn C.R."/>
            <person name="Youssef N.H."/>
            <person name="Elshahed M."/>
        </authorList>
    </citation>
    <scope>NUCLEOTIDE SEQUENCE</scope>
    <source>
        <strain evidence="12">Zod_Metabat.1151</strain>
    </source>
</reference>
<dbReference type="AlphaFoldDB" id="A0A939C922"/>
<evidence type="ECO:0000256" key="1">
    <source>
        <dbReference type="ARBA" id="ARBA00022448"/>
    </source>
</evidence>
<dbReference type="Proteomes" id="UP000809243">
    <property type="component" value="Unassembled WGS sequence"/>
</dbReference>
<dbReference type="PANTHER" id="PTHR43513">
    <property type="entry name" value="DIHYDROOROTATE DEHYDROGENASE B (NAD(+)), ELECTRON TRANSFER SUBUNIT"/>
    <property type="match status" value="1"/>
</dbReference>
<keyword evidence="7 10" id="KW-0408">Iron</keyword>
<dbReference type="InterPro" id="IPR039261">
    <property type="entry name" value="FNR_nucleotide-bd"/>
</dbReference>
<dbReference type="Pfam" id="PF00175">
    <property type="entry name" value="NAD_binding_1"/>
    <property type="match status" value="1"/>
</dbReference>
<dbReference type="Gene3D" id="3.40.50.80">
    <property type="entry name" value="Nucleotide-binding domain of ferredoxin-NADP reductase (FNR) module"/>
    <property type="match status" value="1"/>
</dbReference>
<accession>A0A939C922</accession>
<dbReference type="PRINTS" id="PR00406">
    <property type="entry name" value="CYTB5RDTASE"/>
</dbReference>
<dbReference type="InterPro" id="IPR012165">
    <property type="entry name" value="Cyt_c3_hydrogenase_gsu"/>
</dbReference>
<dbReference type="GO" id="GO:0006221">
    <property type="term" value="P:pyrimidine nucleotide biosynthetic process"/>
    <property type="evidence" value="ECO:0007669"/>
    <property type="project" value="InterPro"/>
</dbReference>
<comment type="cofactor">
    <cofactor evidence="10">
        <name>[2Fe-2S] cluster</name>
        <dbReference type="ChEBI" id="CHEBI:190135"/>
    </cofactor>
    <text evidence="10">Binds 1 [2Fe-2S] cluster per subunit.</text>
</comment>
<dbReference type="CDD" id="cd06221">
    <property type="entry name" value="sulfite_reductase_like"/>
    <property type="match status" value="1"/>
</dbReference>
<dbReference type="InterPro" id="IPR019480">
    <property type="entry name" value="Dihydroorotate_DH_Fe-S-bd"/>
</dbReference>
<keyword evidence="1" id="KW-0813">Transport</keyword>
<name>A0A939C922_9ARCH</name>
<dbReference type="PIRSF" id="PIRSF006816">
    <property type="entry name" value="Cyc3_hyd_g"/>
    <property type="match status" value="1"/>
</dbReference>
<comment type="cofactor">
    <cofactor evidence="9">
        <name>[2Fe-2S] cluster</name>
        <dbReference type="ChEBI" id="CHEBI:190135"/>
    </cofactor>
</comment>
<dbReference type="SUPFAM" id="SSF63380">
    <property type="entry name" value="Riboflavin synthase domain-like"/>
    <property type="match status" value="1"/>
</dbReference>
<dbReference type="InterPro" id="IPR017938">
    <property type="entry name" value="Riboflavin_synthase-like_b-brl"/>
</dbReference>
<evidence type="ECO:0000256" key="9">
    <source>
        <dbReference type="ARBA" id="ARBA00034078"/>
    </source>
</evidence>
<gene>
    <name evidence="12" type="ORF">JW744_04020</name>
</gene>
<evidence type="ECO:0000256" key="5">
    <source>
        <dbReference type="ARBA" id="ARBA00022827"/>
    </source>
</evidence>
<evidence type="ECO:0000256" key="10">
    <source>
        <dbReference type="PIRSR" id="PIRSR006816-2"/>
    </source>
</evidence>
<dbReference type="InterPro" id="IPR017927">
    <property type="entry name" value="FAD-bd_FR_type"/>
</dbReference>
<keyword evidence="4 10" id="KW-0479">Metal-binding</keyword>
<dbReference type="InterPro" id="IPR037117">
    <property type="entry name" value="Dihydroorotate_DH_ele_sf"/>
</dbReference>
<evidence type="ECO:0000259" key="11">
    <source>
        <dbReference type="PROSITE" id="PS51384"/>
    </source>
</evidence>
<organism evidence="12 13">
    <name type="scientific">Candidatus Iainarchaeum sp</name>
    <dbReference type="NCBI Taxonomy" id="3101447"/>
    <lineage>
        <taxon>Archaea</taxon>
        <taxon>Candidatus Iainarchaeota</taxon>
        <taxon>Candidatus Iainarchaeia</taxon>
        <taxon>Candidatus Iainarchaeales</taxon>
        <taxon>Candidatus Iainarchaeaceae</taxon>
        <taxon>Candidatus Iainarchaeum</taxon>
    </lineage>
</organism>
<evidence type="ECO:0000256" key="2">
    <source>
        <dbReference type="ARBA" id="ARBA00022630"/>
    </source>
</evidence>
<protein>
    <submittedName>
        <fullName evidence="12">FAD/NAD(P)-binding protein</fullName>
    </submittedName>
</protein>
<dbReference type="GO" id="GO:0016491">
    <property type="term" value="F:oxidoreductase activity"/>
    <property type="evidence" value="ECO:0007669"/>
    <property type="project" value="InterPro"/>
</dbReference>
<dbReference type="EMBL" id="JAFGDB010000066">
    <property type="protein sequence ID" value="MBN2067607.1"/>
    <property type="molecule type" value="Genomic_DNA"/>
</dbReference>
<keyword evidence="8 10" id="KW-0411">Iron-sulfur</keyword>
<feature type="binding site" evidence="10">
    <location>
        <position position="246"/>
    </location>
    <ligand>
        <name>[2Fe-2S] cluster</name>
        <dbReference type="ChEBI" id="CHEBI:190135"/>
    </ligand>
</feature>
<keyword evidence="5" id="KW-0274">FAD</keyword>
<feature type="binding site" evidence="10">
    <location>
        <position position="241"/>
    </location>
    <ligand>
        <name>[2Fe-2S] cluster</name>
        <dbReference type="ChEBI" id="CHEBI:190135"/>
    </ligand>
</feature>
<keyword evidence="6" id="KW-0249">Electron transport</keyword>
<dbReference type="GO" id="GO:0051537">
    <property type="term" value="F:2 iron, 2 sulfur cluster binding"/>
    <property type="evidence" value="ECO:0007669"/>
    <property type="project" value="UniProtKB-KW"/>
</dbReference>
<comment type="caution">
    <text evidence="12">The sequence shown here is derived from an EMBL/GenBank/DDBJ whole genome shotgun (WGS) entry which is preliminary data.</text>
</comment>
<feature type="domain" description="FAD-binding FR-type" evidence="11">
    <location>
        <begin position="5"/>
        <end position="105"/>
    </location>
</feature>